<dbReference type="Proteomes" id="UP000228613">
    <property type="component" value="Unassembled WGS sequence"/>
</dbReference>
<dbReference type="EMBL" id="PFCP01000001">
    <property type="protein sequence ID" value="PIR69165.1"/>
    <property type="molecule type" value="Genomic_DNA"/>
</dbReference>
<evidence type="ECO:0000313" key="8">
    <source>
        <dbReference type="Proteomes" id="UP000228613"/>
    </source>
</evidence>
<organism evidence="7 8">
    <name type="scientific">Candidatus Nomurabacteria bacterium CG10_big_fil_rev_8_21_14_0_10_03_31_7</name>
    <dbReference type="NCBI Taxonomy" id="1974730"/>
    <lineage>
        <taxon>Bacteria</taxon>
        <taxon>Candidatus Nomuraibacteriota</taxon>
    </lineage>
</organism>
<name>A0A2J0JIK8_9BACT</name>
<dbReference type="GO" id="GO:0032259">
    <property type="term" value="P:methylation"/>
    <property type="evidence" value="ECO:0007669"/>
    <property type="project" value="UniProtKB-KW"/>
</dbReference>
<dbReference type="Gene3D" id="3.40.50.150">
    <property type="entry name" value="Vaccinia Virus protein VP39"/>
    <property type="match status" value="1"/>
</dbReference>
<dbReference type="PIRSF" id="PIRSF015855">
    <property type="entry name" value="TypeIII_Mtase_mKpnI"/>
    <property type="match status" value="1"/>
</dbReference>
<evidence type="ECO:0008006" key="9">
    <source>
        <dbReference type="Google" id="ProtNLM"/>
    </source>
</evidence>
<dbReference type="GO" id="GO:0008170">
    <property type="term" value="F:N-methyltransferase activity"/>
    <property type="evidence" value="ECO:0007669"/>
    <property type="project" value="InterPro"/>
</dbReference>
<dbReference type="PROSITE" id="PS00092">
    <property type="entry name" value="N6_MTASE"/>
    <property type="match status" value="1"/>
</dbReference>
<protein>
    <recommendedName>
        <fullName evidence="9">Site-specific DNA-methyltransferase</fullName>
    </recommendedName>
</protein>
<dbReference type="PRINTS" id="PR00506">
    <property type="entry name" value="D21N6MTFRASE"/>
</dbReference>
<dbReference type="SUPFAM" id="SSF53335">
    <property type="entry name" value="S-adenosyl-L-methionine-dependent methyltransferases"/>
    <property type="match status" value="1"/>
</dbReference>
<reference evidence="8" key="1">
    <citation type="submission" date="2017-09" db="EMBL/GenBank/DDBJ databases">
        <title>Depth-based differentiation of microbial function through sediment-hosted aquifers and enrichment of novel symbionts in the deep terrestrial subsurface.</title>
        <authorList>
            <person name="Probst A.J."/>
            <person name="Ladd B."/>
            <person name="Jarett J.K."/>
            <person name="Geller-Mcgrath D.E."/>
            <person name="Sieber C.M.K."/>
            <person name="Emerson J.B."/>
            <person name="Anantharaman K."/>
            <person name="Thomas B.C."/>
            <person name="Malmstrom R."/>
            <person name="Stieglmeier M."/>
            <person name="Klingl A."/>
            <person name="Woyke T."/>
            <person name="Ryan C.M."/>
            <person name="Banfield J.F."/>
        </authorList>
    </citation>
    <scope>NUCLEOTIDE SEQUENCE [LARGE SCALE GENOMIC DNA]</scope>
</reference>
<comment type="similarity">
    <text evidence="1">Belongs to the N(4)/N(6)-methyltransferase family.</text>
</comment>
<evidence type="ECO:0000313" key="7">
    <source>
        <dbReference type="EMBL" id="PIR69165.1"/>
    </source>
</evidence>
<evidence type="ECO:0000256" key="2">
    <source>
        <dbReference type="ARBA" id="ARBA00022603"/>
    </source>
</evidence>
<proteinExistence type="inferred from homology"/>
<dbReference type="InterPro" id="IPR002052">
    <property type="entry name" value="DNA_methylase_N6_adenine_CS"/>
</dbReference>
<evidence type="ECO:0000256" key="4">
    <source>
        <dbReference type="ARBA" id="ARBA00022691"/>
    </source>
</evidence>
<evidence type="ECO:0000256" key="3">
    <source>
        <dbReference type="ARBA" id="ARBA00022679"/>
    </source>
</evidence>
<dbReference type="InterPro" id="IPR029063">
    <property type="entry name" value="SAM-dependent_MTases_sf"/>
</dbReference>
<evidence type="ECO:0000256" key="1">
    <source>
        <dbReference type="ARBA" id="ARBA00006594"/>
    </source>
</evidence>
<keyword evidence="2" id="KW-0489">Methyltransferase</keyword>
<gene>
    <name evidence="7" type="ORF">COU48_00015</name>
</gene>
<accession>A0A2J0JIK8</accession>
<dbReference type="Pfam" id="PF01555">
    <property type="entry name" value="N6_N4_Mtase"/>
    <property type="match status" value="1"/>
</dbReference>
<dbReference type="InterPro" id="IPR022221">
    <property type="entry name" value="TypeIII_RM_meth"/>
</dbReference>
<dbReference type="Pfam" id="PF12564">
    <property type="entry name" value="TypeIII_RM_meth"/>
    <property type="match status" value="1"/>
</dbReference>
<dbReference type="InterPro" id="IPR002295">
    <property type="entry name" value="N4/N6-MTase_EcoPI_Mod-like"/>
</dbReference>
<comment type="caution">
    <text evidence="7">The sequence shown here is derived from an EMBL/GenBank/DDBJ whole genome shotgun (WGS) entry which is preliminary data.</text>
</comment>
<dbReference type="InterPro" id="IPR002941">
    <property type="entry name" value="DNA_methylase_N4/N6"/>
</dbReference>
<keyword evidence="3" id="KW-0808">Transferase</keyword>
<evidence type="ECO:0000259" key="5">
    <source>
        <dbReference type="Pfam" id="PF01555"/>
    </source>
</evidence>
<keyword evidence="4" id="KW-0949">S-adenosyl-L-methionine</keyword>
<feature type="domain" description="DNA methylase N-4/N-6" evidence="5">
    <location>
        <begin position="223"/>
        <end position="545"/>
    </location>
</feature>
<dbReference type="GO" id="GO:0003677">
    <property type="term" value="F:DNA binding"/>
    <property type="evidence" value="ECO:0007669"/>
    <property type="project" value="InterPro"/>
</dbReference>
<feature type="domain" description="Type III restriction/modification enzyme methylation subunit" evidence="6">
    <location>
        <begin position="39"/>
        <end position="93"/>
    </location>
</feature>
<sequence>MNKLKQTLEKILKQEESFIDSETKELNYNKVKDSADKIDKKLITILAENKETKDKFFTKIKDVYVFNINDFKFFLDENKVNNSYTKYANLIGLSDGTELLKNETNIVLDFPFKDCVLEGGQSTDEGTEVYFEYSEKDKKYKKEETQRNEVFFNQILAHDEIDRLFDKKALADWKRFTKESSKNGELIKDIKRNKNGLIEENLVIKGNNLLALHCLKSEFTGKIKLIYVDPPYNTEGDADTFVYNNNFKHSSWLTFIKNRLEIAKEMLKEDGFIAITIDHFELFYLGTLADEIFGRENRLGIISVVIRPQGRQFAKFFSATTEYMLVYAKNEKIAKFNGVILDDNKKLEYIESDEKGFFKYEPLMYSRFVEEKLKKGDKYYYPIYVNKNLEEITLEKKQGFIEILPINKKRKIAWRVQKDKFMQFLEERPEDFTAIKDKTGNIQIFEKYREDDGTKIKTHWIGKRYNATTSGTGVLKDIFGTKIFSYPKSLYAVLDTIKIMTNDNDIILDFFAGSGTTGHAVIELNKEKKSNRKFILIEQMEYIETVIIPRIKEVLRRNDSKDSFIYFELAKWNEQAKEEINEAKDLKTLEKMFDNLYEKYFLNYNLKIKEFKEKIIKEENFKKLTLNEQKKMFLIMLDLNQMYIQESEMSDKQFGISKEDQKLTKEFYQSK</sequence>
<dbReference type="AlphaFoldDB" id="A0A2J0JIK8"/>
<evidence type="ECO:0000259" key="6">
    <source>
        <dbReference type="Pfam" id="PF12564"/>
    </source>
</evidence>